<gene>
    <name evidence="2" type="ORF">J2792_002814</name>
</gene>
<feature type="transmembrane region" description="Helical" evidence="1">
    <location>
        <begin position="158"/>
        <end position="178"/>
    </location>
</feature>
<evidence type="ECO:0000256" key="1">
    <source>
        <dbReference type="SAM" id="Phobius"/>
    </source>
</evidence>
<feature type="transmembrane region" description="Helical" evidence="1">
    <location>
        <begin position="59"/>
        <end position="77"/>
    </location>
</feature>
<feature type="transmembrane region" description="Helical" evidence="1">
    <location>
        <begin position="216"/>
        <end position="236"/>
    </location>
</feature>
<proteinExistence type="predicted"/>
<dbReference type="Pfam" id="PF03988">
    <property type="entry name" value="DUF347"/>
    <property type="match status" value="4"/>
</dbReference>
<organism evidence="2 3">
    <name type="scientific">Novosphingobium capsulatum</name>
    <dbReference type="NCBI Taxonomy" id="13688"/>
    <lineage>
        <taxon>Bacteria</taxon>
        <taxon>Pseudomonadati</taxon>
        <taxon>Pseudomonadota</taxon>
        <taxon>Alphaproteobacteria</taxon>
        <taxon>Sphingomonadales</taxon>
        <taxon>Sphingomonadaceae</taxon>
        <taxon>Novosphingobium</taxon>
    </lineage>
</organism>
<keyword evidence="3" id="KW-1185">Reference proteome</keyword>
<keyword evidence="1" id="KW-0472">Membrane</keyword>
<name>A0ABU1MNM4_9SPHN</name>
<dbReference type="RefSeq" id="WP_309805640.1">
    <property type="nucleotide sequence ID" value="NZ_JAVDRD010000007.1"/>
</dbReference>
<feature type="transmembrane region" description="Helical" evidence="1">
    <location>
        <begin position="248"/>
        <end position="268"/>
    </location>
</feature>
<keyword evidence="1" id="KW-1133">Transmembrane helix</keyword>
<sequence length="279" mass="29313">MASPYPPPSFSEALSKVPAVTLGFWIIKIFATTLGETAGDAVTMTWLGETTPHPVFPNHWGYVIATVAFAAVLVGLIMAQIKASRFHPMLYWATIIASTTAGTALADFSTRFLGEGTVASYLLGTVILLACVLGSLAVWRKVLGTVSVGSVHEPKAELFYWVTITFSQTLGTALGDWLADTDVGGTPLGFVNAAVVFAAGLAVVALLYYRTKVSRTGLFWAAFILTRPLGAAVGDFLDKPIAKGGLAISRPLASIVLLILIAAGMLVFPQRSAKAGAGH</sequence>
<feature type="transmembrane region" description="Helical" evidence="1">
    <location>
        <begin position="89"/>
        <end position="106"/>
    </location>
</feature>
<dbReference type="InterPro" id="IPR007136">
    <property type="entry name" value="DUF347"/>
</dbReference>
<accession>A0ABU1MNM4</accession>
<evidence type="ECO:0000313" key="3">
    <source>
        <dbReference type="Proteomes" id="UP001184150"/>
    </source>
</evidence>
<evidence type="ECO:0000313" key="2">
    <source>
        <dbReference type="EMBL" id="MDR6511931.1"/>
    </source>
</evidence>
<reference evidence="2 3" key="1">
    <citation type="submission" date="2023-07" db="EMBL/GenBank/DDBJ databases">
        <title>Sorghum-associated microbial communities from plants grown in Nebraska, USA.</title>
        <authorList>
            <person name="Schachtman D."/>
        </authorList>
    </citation>
    <scope>NUCLEOTIDE SEQUENCE [LARGE SCALE GENOMIC DNA]</scope>
    <source>
        <strain evidence="2 3">DS1027</strain>
    </source>
</reference>
<keyword evidence="1" id="KW-0812">Transmembrane</keyword>
<feature type="transmembrane region" description="Helical" evidence="1">
    <location>
        <begin position="118"/>
        <end position="138"/>
    </location>
</feature>
<feature type="transmembrane region" description="Helical" evidence="1">
    <location>
        <begin position="190"/>
        <end position="209"/>
    </location>
</feature>
<comment type="caution">
    <text evidence="2">The sequence shown here is derived from an EMBL/GenBank/DDBJ whole genome shotgun (WGS) entry which is preliminary data.</text>
</comment>
<protein>
    <submittedName>
        <fullName evidence="2">Membrane-anchored protein</fullName>
    </submittedName>
</protein>
<dbReference type="Proteomes" id="UP001184150">
    <property type="component" value="Unassembled WGS sequence"/>
</dbReference>
<dbReference type="EMBL" id="JAVDRD010000007">
    <property type="protein sequence ID" value="MDR6511931.1"/>
    <property type="molecule type" value="Genomic_DNA"/>
</dbReference>